<evidence type="ECO:0000313" key="2">
    <source>
        <dbReference type="Proteomes" id="UP000254220"/>
    </source>
</evidence>
<dbReference type="EMBL" id="UGYB01000004">
    <property type="protein sequence ID" value="SUI46903.1"/>
    <property type="molecule type" value="Genomic_DNA"/>
</dbReference>
<dbReference type="Proteomes" id="UP000254220">
    <property type="component" value="Unassembled WGS sequence"/>
</dbReference>
<sequence length="151" mass="17237">MTLSEQGILREDLYTLFYNHLFRHNPLETFTIIADVIKKHGHDMWVQTTSGTHARSETQGAVFIPAAHWFCFEFCGALKDIMNFHFWAKVHGLKKHGVIPTGGTTFTTYRRLSPNADRYSIRYGLPVFPQDITATPDETGMHCQPCSVQYG</sequence>
<organism evidence="1 2">
    <name type="scientific">Salmonella enterica subsp. indica</name>
    <dbReference type="NCBI Taxonomy" id="59207"/>
    <lineage>
        <taxon>Bacteria</taxon>
        <taxon>Pseudomonadati</taxon>
        <taxon>Pseudomonadota</taxon>
        <taxon>Gammaproteobacteria</taxon>
        <taxon>Enterobacterales</taxon>
        <taxon>Enterobacteriaceae</taxon>
        <taxon>Salmonella</taxon>
    </lineage>
</organism>
<gene>
    <name evidence="1" type="ORF">NCTC12420_05050</name>
</gene>
<reference evidence="1 2" key="1">
    <citation type="submission" date="2018-06" db="EMBL/GenBank/DDBJ databases">
        <authorList>
            <consortium name="Pathogen Informatics"/>
            <person name="Doyle S."/>
        </authorList>
    </citation>
    <scope>NUCLEOTIDE SEQUENCE [LARGE SCALE GENOMIC DNA]</scope>
    <source>
        <strain evidence="1 2">NCTC12420</strain>
    </source>
</reference>
<name>A0A379YLG5_SALER</name>
<accession>A0A379YLG5</accession>
<dbReference type="AlphaFoldDB" id="A0A379YLG5"/>
<protein>
    <submittedName>
        <fullName evidence="1">Uncharacterized protein</fullName>
    </submittedName>
</protein>
<proteinExistence type="predicted"/>
<evidence type="ECO:0000313" key="1">
    <source>
        <dbReference type="EMBL" id="SUI46903.1"/>
    </source>
</evidence>